<accession>A0A0E9U3K5</accession>
<protein>
    <submittedName>
        <fullName evidence="1">Uncharacterized protein</fullName>
    </submittedName>
</protein>
<name>A0A0E9U3K5_ANGAN</name>
<dbReference type="EMBL" id="GBXM01049024">
    <property type="protein sequence ID" value="JAH59553.1"/>
    <property type="molecule type" value="Transcribed_RNA"/>
</dbReference>
<dbReference type="AlphaFoldDB" id="A0A0E9U3K5"/>
<evidence type="ECO:0000313" key="1">
    <source>
        <dbReference type="EMBL" id="JAH59553.1"/>
    </source>
</evidence>
<reference evidence="1" key="2">
    <citation type="journal article" date="2015" name="Fish Shellfish Immunol.">
        <title>Early steps in the European eel (Anguilla anguilla)-Vibrio vulnificus interaction in the gills: Role of the RtxA13 toxin.</title>
        <authorList>
            <person name="Callol A."/>
            <person name="Pajuelo D."/>
            <person name="Ebbesson L."/>
            <person name="Teles M."/>
            <person name="MacKenzie S."/>
            <person name="Amaro C."/>
        </authorList>
    </citation>
    <scope>NUCLEOTIDE SEQUENCE</scope>
</reference>
<sequence>MPLFLLCKGSLLRYILE</sequence>
<reference evidence="1" key="1">
    <citation type="submission" date="2014-11" db="EMBL/GenBank/DDBJ databases">
        <authorList>
            <person name="Amaro Gonzalez C."/>
        </authorList>
    </citation>
    <scope>NUCLEOTIDE SEQUENCE</scope>
</reference>
<organism evidence="1">
    <name type="scientific">Anguilla anguilla</name>
    <name type="common">European freshwater eel</name>
    <name type="synonym">Muraena anguilla</name>
    <dbReference type="NCBI Taxonomy" id="7936"/>
    <lineage>
        <taxon>Eukaryota</taxon>
        <taxon>Metazoa</taxon>
        <taxon>Chordata</taxon>
        <taxon>Craniata</taxon>
        <taxon>Vertebrata</taxon>
        <taxon>Euteleostomi</taxon>
        <taxon>Actinopterygii</taxon>
        <taxon>Neopterygii</taxon>
        <taxon>Teleostei</taxon>
        <taxon>Anguilliformes</taxon>
        <taxon>Anguillidae</taxon>
        <taxon>Anguilla</taxon>
    </lineage>
</organism>
<proteinExistence type="predicted"/>